<accession>A0A4R1AW92</accession>
<organism evidence="2 3">
    <name type="scientific">Cytobacillus praedii</name>
    <dbReference type="NCBI Taxonomy" id="1742358"/>
    <lineage>
        <taxon>Bacteria</taxon>
        <taxon>Bacillati</taxon>
        <taxon>Bacillota</taxon>
        <taxon>Bacilli</taxon>
        <taxon>Bacillales</taxon>
        <taxon>Bacillaceae</taxon>
        <taxon>Cytobacillus</taxon>
    </lineage>
</organism>
<evidence type="ECO:0000313" key="2">
    <source>
        <dbReference type="EMBL" id="TCJ01350.1"/>
    </source>
</evidence>
<dbReference type="Proteomes" id="UP000293846">
    <property type="component" value="Unassembled WGS sequence"/>
</dbReference>
<keyword evidence="3" id="KW-1185">Reference proteome</keyword>
<sequence>MNVREIKFRAWVENSLQRFMDYSPTLEAGHSSSVFLNETIEENQYPLMQYTGLKDRNGKEIYEGDILRVWQEDEYIPNRDSGGGIIDYDCEKGFSQIGKVGFKGGSFDYSTIKTLDGKHEEIHAPIDWINNYEVIGNIYENPELINS</sequence>
<dbReference type="Gene3D" id="2.30.30.290">
    <property type="entry name" value="YopX-like domains"/>
    <property type="match status" value="1"/>
</dbReference>
<protein>
    <recommendedName>
        <fullName evidence="1">YopX protein domain-containing protein</fullName>
    </recommendedName>
</protein>
<name>A0A4R1AW92_9BACI</name>
<comment type="caution">
    <text evidence="2">The sequence shown here is derived from an EMBL/GenBank/DDBJ whole genome shotgun (WGS) entry which is preliminary data.</text>
</comment>
<gene>
    <name evidence="2" type="ORF">E0Y62_24560</name>
</gene>
<feature type="domain" description="YopX protein" evidence="1">
    <location>
        <begin position="11"/>
        <end position="145"/>
    </location>
</feature>
<dbReference type="EMBL" id="SJTH01000067">
    <property type="protein sequence ID" value="TCJ01350.1"/>
    <property type="molecule type" value="Genomic_DNA"/>
</dbReference>
<evidence type="ECO:0000259" key="1">
    <source>
        <dbReference type="Pfam" id="PF09643"/>
    </source>
</evidence>
<dbReference type="InterPro" id="IPR019096">
    <property type="entry name" value="YopX_protein"/>
</dbReference>
<proteinExistence type="predicted"/>
<dbReference type="SUPFAM" id="SSF159006">
    <property type="entry name" value="YopX-like"/>
    <property type="match status" value="1"/>
</dbReference>
<dbReference type="NCBIfam" id="TIGR01671">
    <property type="entry name" value="phage_TIGR01671"/>
    <property type="match status" value="1"/>
</dbReference>
<dbReference type="AlphaFoldDB" id="A0A4R1AW92"/>
<reference evidence="2 3" key="1">
    <citation type="submission" date="2019-03" db="EMBL/GenBank/DDBJ databases">
        <authorList>
            <person name="Jensen L."/>
            <person name="Storgaard J."/>
            <person name="Sulaj E."/>
            <person name="Schramm A."/>
            <person name="Marshall I.P.G."/>
        </authorList>
    </citation>
    <scope>NUCLEOTIDE SEQUENCE [LARGE SCALE GENOMIC DNA]</scope>
    <source>
        <strain evidence="2 3">2017H2G3</strain>
    </source>
</reference>
<dbReference type="OrthoDB" id="1809393at2"/>
<evidence type="ECO:0000313" key="3">
    <source>
        <dbReference type="Proteomes" id="UP000293846"/>
    </source>
</evidence>
<dbReference type="Pfam" id="PF09643">
    <property type="entry name" value="YopX"/>
    <property type="match status" value="1"/>
</dbReference>
<dbReference type="InterPro" id="IPR010024">
    <property type="entry name" value="CHP16711"/>
</dbReference>
<dbReference type="InterPro" id="IPR023385">
    <property type="entry name" value="YopX-like_C"/>
</dbReference>